<dbReference type="eggNOG" id="COG1835">
    <property type="taxonomic scope" value="Bacteria"/>
</dbReference>
<keyword evidence="4" id="KW-1185">Reference proteome</keyword>
<dbReference type="EMBL" id="CP001016">
    <property type="protein sequence ID" value="ACB95769.1"/>
    <property type="molecule type" value="Genomic_DNA"/>
</dbReference>
<feature type="transmembrane region" description="Helical" evidence="1">
    <location>
        <begin position="12"/>
        <end position="31"/>
    </location>
</feature>
<dbReference type="PANTHER" id="PTHR23028">
    <property type="entry name" value="ACETYLTRANSFERASE"/>
    <property type="match status" value="1"/>
</dbReference>
<evidence type="ECO:0000313" key="4">
    <source>
        <dbReference type="Proteomes" id="UP000001695"/>
    </source>
</evidence>
<dbReference type="HOGENOM" id="CLU_005679_14_0_5"/>
<feature type="transmembrane region" description="Helical" evidence="1">
    <location>
        <begin position="273"/>
        <end position="293"/>
    </location>
</feature>
<feature type="domain" description="Acyltransferase 3" evidence="2">
    <location>
        <begin position="15"/>
        <end position="358"/>
    </location>
</feature>
<feature type="transmembrane region" description="Helical" evidence="1">
    <location>
        <begin position="247"/>
        <end position="267"/>
    </location>
</feature>
<dbReference type="RefSeq" id="WP_012385125.1">
    <property type="nucleotide sequence ID" value="NC_010581.1"/>
</dbReference>
<evidence type="ECO:0000259" key="2">
    <source>
        <dbReference type="Pfam" id="PF01757"/>
    </source>
</evidence>
<dbReference type="GO" id="GO:0016020">
    <property type="term" value="C:membrane"/>
    <property type="evidence" value="ECO:0007669"/>
    <property type="project" value="TreeGrafter"/>
</dbReference>
<dbReference type="OrthoDB" id="9796461at2"/>
<dbReference type="InterPro" id="IPR002656">
    <property type="entry name" value="Acyl_transf_3_dom"/>
</dbReference>
<keyword evidence="1" id="KW-0472">Membrane</keyword>
<reference evidence="4" key="1">
    <citation type="submission" date="2008-03" db="EMBL/GenBank/DDBJ databases">
        <title>Complete sequence of chromosome of Beijerinckia indica subsp. indica ATCC 9039.</title>
        <authorList>
            <consortium name="US DOE Joint Genome Institute"/>
            <person name="Copeland A."/>
            <person name="Lucas S."/>
            <person name="Lapidus A."/>
            <person name="Glavina del Rio T."/>
            <person name="Dalin E."/>
            <person name="Tice H."/>
            <person name="Bruce D."/>
            <person name="Goodwin L."/>
            <person name="Pitluck S."/>
            <person name="LaButti K."/>
            <person name="Schmutz J."/>
            <person name="Larimer F."/>
            <person name="Land M."/>
            <person name="Hauser L."/>
            <person name="Kyrpides N."/>
            <person name="Mikhailova N."/>
            <person name="Dunfield P.F."/>
            <person name="Dedysh S.N."/>
            <person name="Liesack W."/>
            <person name="Saw J.H."/>
            <person name="Alam M."/>
            <person name="Chen Y."/>
            <person name="Murrell J.C."/>
            <person name="Richardson P."/>
        </authorList>
    </citation>
    <scope>NUCLEOTIDE SEQUENCE [LARGE SCALE GENOMIC DNA]</scope>
    <source>
        <strain evidence="4">ATCC 9039 / DSM 1715 / NCIMB 8712</strain>
    </source>
</reference>
<dbReference type="STRING" id="395963.Bind_2149"/>
<dbReference type="GO" id="GO:0009103">
    <property type="term" value="P:lipopolysaccharide biosynthetic process"/>
    <property type="evidence" value="ECO:0007669"/>
    <property type="project" value="TreeGrafter"/>
</dbReference>
<keyword evidence="3" id="KW-0012">Acyltransferase</keyword>
<gene>
    <name evidence="3" type="ordered locus">Bind_2149</name>
</gene>
<dbReference type="GO" id="GO:0016747">
    <property type="term" value="F:acyltransferase activity, transferring groups other than amino-acyl groups"/>
    <property type="evidence" value="ECO:0007669"/>
    <property type="project" value="InterPro"/>
</dbReference>
<feature type="transmembrane region" description="Helical" evidence="1">
    <location>
        <begin position="336"/>
        <end position="362"/>
    </location>
</feature>
<protein>
    <submittedName>
        <fullName evidence="3">Acyltransferase 3</fullName>
    </submittedName>
</protein>
<reference evidence="3 4" key="2">
    <citation type="journal article" date="2010" name="J. Bacteriol.">
        <title>Complete genome sequence of Beijerinckia indica subsp. indica.</title>
        <authorList>
            <person name="Tamas I."/>
            <person name="Dedysh S.N."/>
            <person name="Liesack W."/>
            <person name="Stott M.B."/>
            <person name="Alam M."/>
            <person name="Murrell J.C."/>
            <person name="Dunfield P.F."/>
        </authorList>
    </citation>
    <scope>NUCLEOTIDE SEQUENCE [LARGE SCALE GENOMIC DNA]</scope>
    <source>
        <strain evidence="4">ATCC 9039 / DSM 1715 / NCIMB 8712</strain>
    </source>
</reference>
<accession>B2IG32</accession>
<keyword evidence="3" id="KW-0808">Transferase</keyword>
<evidence type="ECO:0000256" key="1">
    <source>
        <dbReference type="SAM" id="Phobius"/>
    </source>
</evidence>
<sequence length="388" mass="43478">MATIPNAEKPFLFTLRWISSLIVMFGHAYSMVFHPYEYAGWHESLGGFLQYIAQFRHSAVIIFFVLSGYLVGGGVLRRLDAFDFSHYFFQRFARIYVVLVPALLLTACLDGIVYLIDPTTPIYADTQLTETLGIDGSVFTRYDPRSIFASLVSLESIVGDPIGSNRALWSLGYEWLYYFLFPATVFLAAFIAARLKLSRRWVAEIGVVVVACIFLALGQRFLAATWVIWTSGAIVSRWRAETSLQRWLARFGGVIAFLAFLASPIYSHRVTDPILGLGFAAFLTLPNVLRLSFNPAFDRGMANWSYSLYVIHEPVLLFVLFLFGQQALFDVAGLPLSWLGGGIFLAASGSALAVALLFGRLFEDRTDAFRLWLMRRLTTTETVPAASR</sequence>
<organism evidence="3 4">
    <name type="scientific">Beijerinckia indica subsp. indica (strain ATCC 9039 / DSM 1715 / NCIMB 8712)</name>
    <dbReference type="NCBI Taxonomy" id="395963"/>
    <lineage>
        <taxon>Bacteria</taxon>
        <taxon>Pseudomonadati</taxon>
        <taxon>Pseudomonadota</taxon>
        <taxon>Alphaproteobacteria</taxon>
        <taxon>Hyphomicrobiales</taxon>
        <taxon>Beijerinckiaceae</taxon>
        <taxon>Beijerinckia</taxon>
    </lineage>
</organism>
<proteinExistence type="predicted"/>
<keyword evidence="1" id="KW-0812">Transmembrane</keyword>
<dbReference type="InterPro" id="IPR050879">
    <property type="entry name" value="Acyltransferase_3"/>
</dbReference>
<keyword evidence="1" id="KW-1133">Transmembrane helix</keyword>
<evidence type="ECO:0000313" key="3">
    <source>
        <dbReference type="EMBL" id="ACB95769.1"/>
    </source>
</evidence>
<feature type="transmembrane region" description="Helical" evidence="1">
    <location>
        <begin position="93"/>
        <end position="116"/>
    </location>
</feature>
<feature type="transmembrane region" description="Helical" evidence="1">
    <location>
        <begin position="223"/>
        <end position="240"/>
    </location>
</feature>
<dbReference type="Proteomes" id="UP000001695">
    <property type="component" value="Chromosome"/>
</dbReference>
<feature type="transmembrane region" description="Helical" evidence="1">
    <location>
        <begin position="200"/>
        <end position="217"/>
    </location>
</feature>
<feature type="transmembrane region" description="Helical" evidence="1">
    <location>
        <begin position="305"/>
        <end position="324"/>
    </location>
</feature>
<dbReference type="AlphaFoldDB" id="B2IG32"/>
<feature type="transmembrane region" description="Helical" evidence="1">
    <location>
        <begin position="175"/>
        <end position="193"/>
    </location>
</feature>
<name>B2IG32_BEII9</name>
<feature type="transmembrane region" description="Helical" evidence="1">
    <location>
        <begin position="51"/>
        <end position="72"/>
    </location>
</feature>
<dbReference type="Pfam" id="PF01757">
    <property type="entry name" value="Acyl_transf_3"/>
    <property type="match status" value="1"/>
</dbReference>
<dbReference type="KEGG" id="bid:Bind_2149"/>
<dbReference type="PANTHER" id="PTHR23028:SF53">
    <property type="entry name" value="ACYL_TRANSF_3 DOMAIN-CONTAINING PROTEIN"/>
    <property type="match status" value="1"/>
</dbReference>